<evidence type="ECO:0000256" key="5">
    <source>
        <dbReference type="ARBA" id="ARBA00022490"/>
    </source>
</evidence>
<keyword evidence="5" id="KW-0963">Cytoplasm</keyword>
<dbReference type="EC" id="2.5.1.18" evidence="4"/>
<gene>
    <name evidence="11" type="primary">LOC112458791</name>
</gene>
<dbReference type="GO" id="GO:0005737">
    <property type="term" value="C:cytoplasm"/>
    <property type="evidence" value="ECO:0007669"/>
    <property type="project" value="UniProtKB-SubCell"/>
</dbReference>
<evidence type="ECO:0000256" key="4">
    <source>
        <dbReference type="ARBA" id="ARBA00012452"/>
    </source>
</evidence>
<evidence type="ECO:0000313" key="10">
    <source>
        <dbReference type="Proteomes" id="UP000504618"/>
    </source>
</evidence>
<dbReference type="GO" id="GO:0004364">
    <property type="term" value="F:glutathione transferase activity"/>
    <property type="evidence" value="ECO:0007669"/>
    <property type="project" value="UniProtKB-EC"/>
</dbReference>
<evidence type="ECO:0000256" key="8">
    <source>
        <dbReference type="SAM" id="MobiDB-lite"/>
    </source>
</evidence>
<evidence type="ECO:0000256" key="2">
    <source>
        <dbReference type="ARBA" id="ARBA00009899"/>
    </source>
</evidence>
<dbReference type="GeneID" id="112458791"/>
<protein>
    <recommendedName>
        <fullName evidence="4">glutathione transferase</fullName>
        <ecNumber evidence="4">2.5.1.18</ecNumber>
    </recommendedName>
</protein>
<dbReference type="PROSITE" id="PS50405">
    <property type="entry name" value="GST_CTER"/>
    <property type="match status" value="1"/>
</dbReference>
<dbReference type="Pfam" id="PF00043">
    <property type="entry name" value="GST_C"/>
    <property type="match status" value="1"/>
</dbReference>
<comment type="catalytic activity">
    <reaction evidence="7">
        <text>RX + glutathione = an S-substituted glutathione + a halide anion + H(+)</text>
        <dbReference type="Rhea" id="RHEA:16437"/>
        <dbReference type="ChEBI" id="CHEBI:15378"/>
        <dbReference type="ChEBI" id="CHEBI:16042"/>
        <dbReference type="ChEBI" id="CHEBI:17792"/>
        <dbReference type="ChEBI" id="CHEBI:57925"/>
        <dbReference type="ChEBI" id="CHEBI:90779"/>
        <dbReference type="EC" id="2.5.1.18"/>
    </reaction>
</comment>
<accession>A0A6J1QC83</accession>
<dbReference type="InterPro" id="IPR036282">
    <property type="entry name" value="Glutathione-S-Trfase_C_sf"/>
</dbReference>
<evidence type="ECO:0000256" key="1">
    <source>
        <dbReference type="ARBA" id="ARBA00004496"/>
    </source>
</evidence>
<proteinExistence type="inferred from homology"/>
<dbReference type="Gene3D" id="1.20.1050.10">
    <property type="match status" value="1"/>
</dbReference>
<keyword evidence="10" id="KW-1185">Reference proteome</keyword>
<name>A0A6J1QC83_9HYME</name>
<comment type="subcellular location">
    <subcellularLocation>
        <location evidence="1">Cytoplasm</location>
    </subcellularLocation>
</comment>
<dbReference type="CDD" id="cd03183">
    <property type="entry name" value="GST_C_Theta"/>
    <property type="match status" value="1"/>
</dbReference>
<evidence type="ECO:0000313" key="11">
    <source>
        <dbReference type="RefSeq" id="XP_024878365.1"/>
    </source>
</evidence>
<evidence type="ECO:0000256" key="3">
    <source>
        <dbReference type="ARBA" id="ARBA00011738"/>
    </source>
</evidence>
<feature type="region of interest" description="Disordered" evidence="8">
    <location>
        <begin position="1"/>
        <end position="21"/>
    </location>
</feature>
<sequence length="210" mass="24282">MKDSNRRPRGPYQFASGLSSRLPPPCRKITFAEAETRDLLHPHRSYLNVGITRYVCREFKVDEPWYPSDSRKQATVDEYLEWQHLNTRLHCAAYFLAKFLNPVMRGKPAKPEKVAELEGRMNDCIDIIENVWLKDKPFLTGNTISVADIFCACELEQPRLAGYDPKKGRPRLTAWMEKVAAETSPHYQDAHKFLNQIAAQDPQKPFSFKL</sequence>
<dbReference type="InterPro" id="IPR040077">
    <property type="entry name" value="GST_C_Theta"/>
</dbReference>
<dbReference type="GO" id="GO:0006749">
    <property type="term" value="P:glutathione metabolic process"/>
    <property type="evidence" value="ECO:0007669"/>
    <property type="project" value="TreeGrafter"/>
</dbReference>
<dbReference type="RefSeq" id="XP_024878365.1">
    <property type="nucleotide sequence ID" value="XM_025022597.1"/>
</dbReference>
<feature type="domain" description="GST C-terminal" evidence="9">
    <location>
        <begin position="69"/>
        <end position="206"/>
    </location>
</feature>
<reference evidence="11" key="1">
    <citation type="submission" date="2025-08" db="UniProtKB">
        <authorList>
            <consortium name="RefSeq"/>
        </authorList>
    </citation>
    <scope>IDENTIFICATION</scope>
    <source>
        <tissue evidence="11">Whole body</tissue>
    </source>
</reference>
<comment type="similarity">
    <text evidence="2">Belongs to the GST superfamily. Theta family.</text>
</comment>
<dbReference type="PANTHER" id="PTHR43917">
    <property type="match status" value="1"/>
</dbReference>
<dbReference type="InterPro" id="IPR051369">
    <property type="entry name" value="GST_Theta"/>
</dbReference>
<dbReference type="SUPFAM" id="SSF47616">
    <property type="entry name" value="GST C-terminal domain-like"/>
    <property type="match status" value="1"/>
</dbReference>
<evidence type="ECO:0000256" key="6">
    <source>
        <dbReference type="ARBA" id="ARBA00022679"/>
    </source>
</evidence>
<comment type="subunit">
    <text evidence="3">Homodimer.</text>
</comment>
<dbReference type="PANTHER" id="PTHR43917:SF8">
    <property type="entry name" value="GH16740P-RELATED"/>
    <property type="match status" value="1"/>
</dbReference>
<evidence type="ECO:0000256" key="7">
    <source>
        <dbReference type="ARBA" id="ARBA00047960"/>
    </source>
</evidence>
<dbReference type="Proteomes" id="UP000504618">
    <property type="component" value="Unplaced"/>
</dbReference>
<dbReference type="AlphaFoldDB" id="A0A6J1QC83"/>
<organism evidence="10 11">
    <name type="scientific">Temnothorax curvispinosus</name>
    <dbReference type="NCBI Taxonomy" id="300111"/>
    <lineage>
        <taxon>Eukaryota</taxon>
        <taxon>Metazoa</taxon>
        <taxon>Ecdysozoa</taxon>
        <taxon>Arthropoda</taxon>
        <taxon>Hexapoda</taxon>
        <taxon>Insecta</taxon>
        <taxon>Pterygota</taxon>
        <taxon>Neoptera</taxon>
        <taxon>Endopterygota</taxon>
        <taxon>Hymenoptera</taxon>
        <taxon>Apocrita</taxon>
        <taxon>Aculeata</taxon>
        <taxon>Formicoidea</taxon>
        <taxon>Formicidae</taxon>
        <taxon>Myrmicinae</taxon>
        <taxon>Temnothorax</taxon>
    </lineage>
</organism>
<keyword evidence="6" id="KW-0808">Transferase</keyword>
<dbReference type="FunFam" id="1.20.1050.10:FF:000008">
    <property type="entry name" value="Glutathione S-transferase theta-1"/>
    <property type="match status" value="1"/>
</dbReference>
<evidence type="ECO:0000259" key="9">
    <source>
        <dbReference type="PROSITE" id="PS50405"/>
    </source>
</evidence>
<dbReference type="InterPro" id="IPR004046">
    <property type="entry name" value="GST_C"/>
</dbReference>
<dbReference type="InterPro" id="IPR010987">
    <property type="entry name" value="Glutathione-S-Trfase_C-like"/>
</dbReference>